<feature type="domain" description="Penicillin-binding protein dimerisation" evidence="16">
    <location>
        <begin position="54"/>
        <end position="223"/>
    </location>
</feature>
<dbReference type="SUPFAM" id="SSF56601">
    <property type="entry name" value="beta-lactamase/transpeptidase-like"/>
    <property type="match status" value="1"/>
</dbReference>
<dbReference type="AlphaFoldDB" id="A0A226C0M0"/>
<evidence type="ECO:0000259" key="15">
    <source>
        <dbReference type="Pfam" id="PF00905"/>
    </source>
</evidence>
<keyword evidence="13" id="KW-0961">Cell wall biogenesis/degradation</keyword>
<comment type="similarity">
    <text evidence="3">Belongs to the transpeptidase family.</text>
</comment>
<evidence type="ECO:0000256" key="1">
    <source>
        <dbReference type="ARBA" id="ARBA00004167"/>
    </source>
</evidence>
<keyword evidence="18" id="KW-1185">Reference proteome</keyword>
<evidence type="ECO:0000256" key="10">
    <source>
        <dbReference type="ARBA" id="ARBA00022984"/>
    </source>
</evidence>
<comment type="subcellular location">
    <subcellularLocation>
        <location evidence="2">Cell membrane</location>
    </subcellularLocation>
    <subcellularLocation>
        <location evidence="1">Membrane</location>
        <topology evidence="1">Single-pass membrane protein</topology>
    </subcellularLocation>
</comment>
<dbReference type="InterPro" id="IPR050515">
    <property type="entry name" value="Beta-lactam/transpept"/>
</dbReference>
<keyword evidence="6" id="KW-0645">Protease</keyword>
<dbReference type="Gene3D" id="3.40.710.10">
    <property type="entry name" value="DD-peptidase/beta-lactamase superfamily"/>
    <property type="match status" value="1"/>
</dbReference>
<evidence type="ECO:0000313" key="17">
    <source>
        <dbReference type="EMBL" id="OWZ83920.1"/>
    </source>
</evidence>
<keyword evidence="8" id="KW-0378">Hydrolase</keyword>
<dbReference type="GO" id="GO:0006508">
    <property type="term" value="P:proteolysis"/>
    <property type="evidence" value="ECO:0007669"/>
    <property type="project" value="UniProtKB-KW"/>
</dbReference>
<dbReference type="Pfam" id="PF00905">
    <property type="entry name" value="Transpeptidase"/>
    <property type="match status" value="1"/>
</dbReference>
<evidence type="ECO:0000259" key="16">
    <source>
        <dbReference type="Pfam" id="PF03717"/>
    </source>
</evidence>
<evidence type="ECO:0000256" key="7">
    <source>
        <dbReference type="ARBA" id="ARBA00022692"/>
    </source>
</evidence>
<dbReference type="Pfam" id="PF03717">
    <property type="entry name" value="PBP_dimer"/>
    <property type="match status" value="1"/>
</dbReference>
<evidence type="ECO:0000256" key="11">
    <source>
        <dbReference type="ARBA" id="ARBA00022989"/>
    </source>
</evidence>
<proteinExistence type="inferred from homology"/>
<dbReference type="GO" id="GO:0008658">
    <property type="term" value="F:penicillin binding"/>
    <property type="evidence" value="ECO:0007669"/>
    <property type="project" value="InterPro"/>
</dbReference>
<dbReference type="GO" id="GO:0009252">
    <property type="term" value="P:peptidoglycan biosynthetic process"/>
    <property type="evidence" value="ECO:0007669"/>
    <property type="project" value="UniProtKB-KW"/>
</dbReference>
<dbReference type="GO" id="GO:0005886">
    <property type="term" value="C:plasma membrane"/>
    <property type="evidence" value="ECO:0007669"/>
    <property type="project" value="UniProtKB-SubCell"/>
</dbReference>
<dbReference type="InterPro" id="IPR036138">
    <property type="entry name" value="PBP_dimer_sf"/>
</dbReference>
<keyword evidence="10" id="KW-0573">Peptidoglycan synthesis</keyword>
<evidence type="ECO:0000256" key="6">
    <source>
        <dbReference type="ARBA" id="ARBA00022670"/>
    </source>
</evidence>
<dbReference type="GO" id="GO:0071555">
    <property type="term" value="P:cell wall organization"/>
    <property type="evidence" value="ECO:0007669"/>
    <property type="project" value="UniProtKB-KW"/>
</dbReference>
<keyword evidence="5" id="KW-0997">Cell inner membrane</keyword>
<evidence type="ECO:0000256" key="12">
    <source>
        <dbReference type="ARBA" id="ARBA00023136"/>
    </source>
</evidence>
<dbReference type="GO" id="GO:0009002">
    <property type="term" value="F:serine-type D-Ala-D-Ala carboxypeptidase activity"/>
    <property type="evidence" value="ECO:0007669"/>
    <property type="project" value="InterPro"/>
</dbReference>
<keyword evidence="7 14" id="KW-0812">Transmembrane</keyword>
<dbReference type="PANTHER" id="PTHR30627:SF2">
    <property type="entry name" value="PEPTIDOGLYCAN D,D-TRANSPEPTIDASE MRDA"/>
    <property type="match status" value="1"/>
</dbReference>
<evidence type="ECO:0000256" key="8">
    <source>
        <dbReference type="ARBA" id="ARBA00022801"/>
    </source>
</evidence>
<dbReference type="InterPro" id="IPR005311">
    <property type="entry name" value="PBP_dimer"/>
</dbReference>
<comment type="caution">
    <text evidence="17">The sequence shown here is derived from an EMBL/GenBank/DDBJ whole genome shotgun (WGS) entry which is preliminary data.</text>
</comment>
<evidence type="ECO:0000256" key="13">
    <source>
        <dbReference type="ARBA" id="ARBA00023316"/>
    </source>
</evidence>
<dbReference type="OrthoDB" id="9804124at2"/>
<evidence type="ECO:0000256" key="5">
    <source>
        <dbReference type="ARBA" id="ARBA00022519"/>
    </source>
</evidence>
<keyword evidence="11 14" id="KW-1133">Transmembrane helix</keyword>
<evidence type="ECO:0000256" key="2">
    <source>
        <dbReference type="ARBA" id="ARBA00004236"/>
    </source>
</evidence>
<dbReference type="GO" id="GO:0008360">
    <property type="term" value="P:regulation of cell shape"/>
    <property type="evidence" value="ECO:0007669"/>
    <property type="project" value="UniProtKB-KW"/>
</dbReference>
<evidence type="ECO:0000256" key="9">
    <source>
        <dbReference type="ARBA" id="ARBA00022960"/>
    </source>
</evidence>
<name>A0A226C0M0_9FIRM</name>
<dbReference type="InterPro" id="IPR012338">
    <property type="entry name" value="Beta-lactam/transpept-like"/>
</dbReference>
<evidence type="ECO:0000313" key="18">
    <source>
        <dbReference type="Proteomes" id="UP000214588"/>
    </source>
</evidence>
<sequence length="617" mass="69824">MSEDRVTFKRIQIFFVITIFLCVVLVARLAYLQVVEGEYYQQVSEENRVRRLTIQPPRGEIYTRDGEVLAKNSPGYSVSLMDVNNQDADEVVDYLSKYLDIDKEEIEDKIRSQRFRQFEPVTVKSGLSFDQVAHLAEKRTDLPGVILEIQPERVYPKDKLMSHIVGYTGEITGDQLDERMREKGYTAGDIIGQAGLEKTYQEYLKGEAGVHQVEVNRFGRIINYLGDKEPTPGNDLQLTIDCELQKFLAETTKETIETIMEEENYEEPPGGASVVVLDPNSGEILSMLSEPKYNPNTFYEDYSDIIKDPLRPLNNRAISDTFPPGSTYKMVTAIAALEEGELRPNETIMDQGRYWNPPHPRNFQNRAFGRIDIVDALKYSSNVFFAELGHRLGIDSLSEWSRRFGLGSTTGLEDLDGEIAGTVADRDFKKMLYQEPENQIWYPGETIIASMGQGFHTYTPLQLANFASMLANEGTHYRPYLVDEVIDHTGEQIEDRNPEIINELDDVDDESWDLTREGMRRVGQSGGTAGWVFHDLPFDIGLKTGSAEVTGKSPHGWIIGFAPYDEPEIAFSVLVEHGGGSSRAASLARALIDFYFDLEDEDEVELETHDTGEYVDE</sequence>
<evidence type="ECO:0000256" key="14">
    <source>
        <dbReference type="SAM" id="Phobius"/>
    </source>
</evidence>
<feature type="domain" description="Penicillin-binding protein transpeptidase" evidence="15">
    <location>
        <begin position="273"/>
        <end position="592"/>
    </location>
</feature>
<evidence type="ECO:0000256" key="3">
    <source>
        <dbReference type="ARBA" id="ARBA00007171"/>
    </source>
</evidence>
<feature type="transmembrane region" description="Helical" evidence="14">
    <location>
        <begin position="12"/>
        <end position="31"/>
    </location>
</feature>
<gene>
    <name evidence="17" type="primary">mrdA</name>
    <name evidence="17" type="ORF">CDO51_05905</name>
</gene>
<dbReference type="InterPro" id="IPR017790">
    <property type="entry name" value="Penicillin-binding_protein_2"/>
</dbReference>
<organism evidence="17 18">
    <name type="scientific">Natranaerobius trueperi</name>
    <dbReference type="NCBI Taxonomy" id="759412"/>
    <lineage>
        <taxon>Bacteria</taxon>
        <taxon>Bacillati</taxon>
        <taxon>Bacillota</taxon>
        <taxon>Clostridia</taxon>
        <taxon>Natranaerobiales</taxon>
        <taxon>Natranaerobiaceae</taxon>
        <taxon>Natranaerobius</taxon>
    </lineage>
</organism>
<dbReference type="RefSeq" id="WP_089023380.1">
    <property type="nucleotide sequence ID" value="NZ_NIQC01000010.1"/>
</dbReference>
<reference evidence="17 18" key="1">
    <citation type="submission" date="2017-06" db="EMBL/GenBank/DDBJ databases">
        <title>Draft Genome Sequence of Natranaerobius trueperi halophilic, alkalithermophilic bacteria from soda lakes.</title>
        <authorList>
            <person name="Zhao B."/>
        </authorList>
    </citation>
    <scope>NUCLEOTIDE SEQUENCE [LARGE SCALE GENOMIC DNA]</scope>
    <source>
        <strain evidence="17 18">DSM 18760</strain>
    </source>
</reference>
<dbReference type="NCBIfam" id="TIGR03423">
    <property type="entry name" value="pbp2_mrdA"/>
    <property type="match status" value="1"/>
</dbReference>
<dbReference type="EMBL" id="NIQC01000010">
    <property type="protein sequence ID" value="OWZ83920.1"/>
    <property type="molecule type" value="Genomic_DNA"/>
</dbReference>
<dbReference type="GO" id="GO:0071972">
    <property type="term" value="F:peptidoglycan L,D-transpeptidase activity"/>
    <property type="evidence" value="ECO:0007669"/>
    <property type="project" value="TreeGrafter"/>
</dbReference>
<protein>
    <submittedName>
        <fullName evidence="17">Penicillin-binding protein 2</fullName>
    </submittedName>
</protein>
<dbReference type="Proteomes" id="UP000214588">
    <property type="component" value="Unassembled WGS sequence"/>
</dbReference>
<accession>A0A226C0M0</accession>
<keyword evidence="12 14" id="KW-0472">Membrane</keyword>
<dbReference type="Gene3D" id="3.90.1310.10">
    <property type="entry name" value="Penicillin-binding protein 2a (Domain 2)"/>
    <property type="match status" value="1"/>
</dbReference>
<keyword evidence="9" id="KW-0133">Cell shape</keyword>
<evidence type="ECO:0000256" key="4">
    <source>
        <dbReference type="ARBA" id="ARBA00022475"/>
    </source>
</evidence>
<keyword evidence="4" id="KW-1003">Cell membrane</keyword>
<dbReference type="InterPro" id="IPR001460">
    <property type="entry name" value="PCN-bd_Tpept"/>
</dbReference>
<dbReference type="SUPFAM" id="SSF56519">
    <property type="entry name" value="Penicillin binding protein dimerisation domain"/>
    <property type="match status" value="1"/>
</dbReference>
<dbReference type="PANTHER" id="PTHR30627">
    <property type="entry name" value="PEPTIDOGLYCAN D,D-TRANSPEPTIDASE"/>
    <property type="match status" value="1"/>
</dbReference>